<dbReference type="InterPro" id="IPR032466">
    <property type="entry name" value="Metal_Hydrolase"/>
</dbReference>
<accession>A0A4R6XZ35</accession>
<dbReference type="SUPFAM" id="SSF51556">
    <property type="entry name" value="Metallo-dependent hydrolases"/>
    <property type="match status" value="1"/>
</dbReference>
<dbReference type="OrthoDB" id="9804920at2"/>
<feature type="chain" id="PRO_5020839088" evidence="1">
    <location>
        <begin position="23"/>
        <end position="409"/>
    </location>
</feature>
<dbReference type="CDD" id="cd01301">
    <property type="entry name" value="rDP_like"/>
    <property type="match status" value="1"/>
</dbReference>
<dbReference type="InterPro" id="IPR008257">
    <property type="entry name" value="Pept_M19"/>
</dbReference>
<dbReference type="PROSITE" id="PS51365">
    <property type="entry name" value="RENAL_DIPEPTIDASE_2"/>
    <property type="match status" value="1"/>
</dbReference>
<organism evidence="2 3">
    <name type="scientific">Marinicella litoralis</name>
    <dbReference type="NCBI Taxonomy" id="644220"/>
    <lineage>
        <taxon>Bacteria</taxon>
        <taxon>Pseudomonadati</taxon>
        <taxon>Pseudomonadota</taxon>
        <taxon>Gammaproteobacteria</taxon>
        <taxon>Lysobacterales</taxon>
        <taxon>Marinicellaceae</taxon>
        <taxon>Marinicella</taxon>
    </lineage>
</organism>
<dbReference type="EMBL" id="SNZB01000001">
    <property type="protein sequence ID" value="TDR23594.1"/>
    <property type="molecule type" value="Genomic_DNA"/>
</dbReference>
<proteinExistence type="predicted"/>
<evidence type="ECO:0000313" key="3">
    <source>
        <dbReference type="Proteomes" id="UP000295724"/>
    </source>
</evidence>
<dbReference type="PROSITE" id="PS51257">
    <property type="entry name" value="PROKAR_LIPOPROTEIN"/>
    <property type="match status" value="1"/>
</dbReference>
<dbReference type="GO" id="GO:0006508">
    <property type="term" value="P:proteolysis"/>
    <property type="evidence" value="ECO:0007669"/>
    <property type="project" value="InterPro"/>
</dbReference>
<sequence>MKKSKLKNFSILLLLLVLSACQNTPSKPEQPNNQTTTAQQISKKYIIADLHVDVPYRLEEHYADVSKATDGGDFDYPRARAGGLDAPFMSIYIPANIEAEGGDSTAVANRLIDSVEAIVKQAPERFALAYSSQQLKDNFNKGLVSLPMGMENGSPIAGDLNNLKHFYDRGIRYITLSHSLSNHISDSSYDQARPAQGLTDFGKELVVAMNQIGVMVDVSHISDLAFYDVMEHSQVPVIASHSSARHFTPGFERNMNDEMIKTMAEKGGVIFINFGSTFISQTSIEHWNAFKAAREAFINQHGVAEDSHEVKAFTESYNNENPFPFADLNDVLDHFDHVVKIAGIDHVGIGSDYDGVGDSLPTGLKDVSTYPNLIEGLLNRGYSETDIAKILSGNLLRVWQQIEAFAAEK</sequence>
<keyword evidence="1" id="KW-0732">Signal</keyword>
<reference evidence="2 3" key="1">
    <citation type="submission" date="2019-03" db="EMBL/GenBank/DDBJ databases">
        <title>Genomic Encyclopedia of Type Strains, Phase IV (KMG-IV): sequencing the most valuable type-strain genomes for metagenomic binning, comparative biology and taxonomic classification.</title>
        <authorList>
            <person name="Goeker M."/>
        </authorList>
    </citation>
    <scope>NUCLEOTIDE SEQUENCE [LARGE SCALE GENOMIC DNA]</scope>
    <source>
        <strain evidence="2 3">DSM 25488</strain>
    </source>
</reference>
<dbReference type="Proteomes" id="UP000295724">
    <property type="component" value="Unassembled WGS sequence"/>
</dbReference>
<evidence type="ECO:0000256" key="1">
    <source>
        <dbReference type="SAM" id="SignalP"/>
    </source>
</evidence>
<dbReference type="Gene3D" id="3.20.20.140">
    <property type="entry name" value="Metal-dependent hydrolases"/>
    <property type="match status" value="1"/>
</dbReference>
<keyword evidence="3" id="KW-1185">Reference proteome</keyword>
<feature type="signal peptide" evidence="1">
    <location>
        <begin position="1"/>
        <end position="22"/>
    </location>
</feature>
<evidence type="ECO:0000313" key="2">
    <source>
        <dbReference type="EMBL" id="TDR23594.1"/>
    </source>
</evidence>
<dbReference type="PANTHER" id="PTHR10443">
    <property type="entry name" value="MICROSOMAL DIPEPTIDASE"/>
    <property type="match status" value="1"/>
</dbReference>
<dbReference type="GO" id="GO:0070573">
    <property type="term" value="F:metallodipeptidase activity"/>
    <property type="evidence" value="ECO:0007669"/>
    <property type="project" value="InterPro"/>
</dbReference>
<dbReference type="PANTHER" id="PTHR10443:SF12">
    <property type="entry name" value="DIPEPTIDASE"/>
    <property type="match status" value="1"/>
</dbReference>
<comment type="caution">
    <text evidence="2">The sequence shown here is derived from an EMBL/GenBank/DDBJ whole genome shotgun (WGS) entry which is preliminary data.</text>
</comment>
<dbReference type="RefSeq" id="WP_099017779.1">
    <property type="nucleotide sequence ID" value="NZ_NIHB01000001.1"/>
</dbReference>
<gene>
    <name evidence="2" type="ORF">C8D91_0458</name>
</gene>
<dbReference type="AlphaFoldDB" id="A0A4R6XZ35"/>
<name>A0A4R6XZ35_9GAMM</name>
<dbReference type="Pfam" id="PF01244">
    <property type="entry name" value="Peptidase_M19"/>
    <property type="match status" value="1"/>
</dbReference>
<protein>
    <submittedName>
        <fullName evidence="2">Membrane dipeptidase</fullName>
    </submittedName>
</protein>